<dbReference type="InterPro" id="IPR038212">
    <property type="entry name" value="TF_EnY2_sf"/>
</dbReference>
<keyword evidence="1" id="KW-0813">Transport</keyword>
<dbReference type="GO" id="GO:0006325">
    <property type="term" value="P:chromatin organization"/>
    <property type="evidence" value="ECO:0007669"/>
    <property type="project" value="UniProtKB-KW"/>
</dbReference>
<dbReference type="GO" id="GO:0000932">
    <property type="term" value="C:P-body"/>
    <property type="evidence" value="ECO:0007669"/>
    <property type="project" value="UniProtKB-SubCell"/>
</dbReference>
<dbReference type="GO" id="GO:0015031">
    <property type="term" value="P:protein transport"/>
    <property type="evidence" value="ECO:0007669"/>
    <property type="project" value="UniProtKB-KW"/>
</dbReference>
<proteinExistence type="inferred from homology"/>
<accession>A0A1Y1XIA7</accession>
<sequence length="103" mass="11794">MAGNTEEERIRISLCQKFTESGEKDRLQSLLQERLRECGWLENIKSQCSEMVKEKLKTDGVTGVSVNEMVSQITPHARGTVPEDIKADMLLRIKKYLEENLPN</sequence>
<dbReference type="GO" id="GO:0003713">
    <property type="term" value="F:transcription coactivator activity"/>
    <property type="evidence" value="ECO:0007669"/>
    <property type="project" value="UniProtKB-UniRule"/>
</dbReference>
<dbReference type="GO" id="GO:0006406">
    <property type="term" value="P:mRNA export from nucleus"/>
    <property type="evidence" value="ECO:0007669"/>
    <property type="project" value="UniProtKB-UniRule"/>
</dbReference>
<organism evidence="2 3">
    <name type="scientific">Basidiobolus meristosporus CBS 931.73</name>
    <dbReference type="NCBI Taxonomy" id="1314790"/>
    <lineage>
        <taxon>Eukaryota</taxon>
        <taxon>Fungi</taxon>
        <taxon>Fungi incertae sedis</taxon>
        <taxon>Zoopagomycota</taxon>
        <taxon>Entomophthoromycotina</taxon>
        <taxon>Basidiobolomycetes</taxon>
        <taxon>Basidiobolales</taxon>
        <taxon>Basidiobolaceae</taxon>
        <taxon>Basidiobolus</taxon>
    </lineage>
</organism>
<dbReference type="EMBL" id="MCFE01000589">
    <property type="protein sequence ID" value="ORX85487.1"/>
    <property type="molecule type" value="Genomic_DNA"/>
</dbReference>
<comment type="subcellular location">
    <subcellularLocation>
        <location evidence="1">Nucleus</location>
        <location evidence="1">Nucleoplasm</location>
    </subcellularLocation>
    <subcellularLocation>
        <location evidence="1">Cytoplasm</location>
        <location evidence="1">P-body</location>
    </subcellularLocation>
</comment>
<keyword evidence="1" id="KW-0653">Protein transport</keyword>
<dbReference type="InterPro" id="IPR018783">
    <property type="entry name" value="TF_ENY2"/>
</dbReference>
<keyword evidence="3" id="KW-1185">Reference proteome</keyword>
<keyword evidence="1" id="KW-0963">Cytoplasm</keyword>
<keyword evidence="1" id="KW-0509">mRNA transport</keyword>
<dbReference type="Pfam" id="PF10163">
    <property type="entry name" value="EnY2"/>
    <property type="match status" value="1"/>
</dbReference>
<gene>
    <name evidence="1" type="primary">SUS1</name>
    <name evidence="2" type="ORF">K493DRAFT_238619</name>
</gene>
<dbReference type="AlphaFoldDB" id="A0A1Y1XIA7"/>
<dbReference type="Gene3D" id="1.10.246.140">
    <property type="match status" value="1"/>
</dbReference>
<keyword evidence="1" id="KW-0156">Chromatin regulator</keyword>
<evidence type="ECO:0000313" key="2">
    <source>
        <dbReference type="EMBL" id="ORX85487.1"/>
    </source>
</evidence>
<name>A0A1Y1XIA7_9FUNG</name>
<dbReference type="OrthoDB" id="6221744at2759"/>
<comment type="similarity">
    <text evidence="1">Belongs to the ENY2 family.</text>
</comment>
<keyword evidence="1" id="KW-0010">Activator</keyword>
<dbReference type="STRING" id="1314790.A0A1Y1XIA7"/>
<evidence type="ECO:0000313" key="3">
    <source>
        <dbReference type="Proteomes" id="UP000193498"/>
    </source>
</evidence>
<dbReference type="GO" id="GO:0006368">
    <property type="term" value="P:transcription elongation by RNA polymerase II"/>
    <property type="evidence" value="ECO:0007669"/>
    <property type="project" value="UniProtKB-UniRule"/>
</dbReference>
<dbReference type="GO" id="GO:0071819">
    <property type="term" value="C:DUBm complex"/>
    <property type="evidence" value="ECO:0007669"/>
    <property type="project" value="UniProtKB-UniRule"/>
</dbReference>
<dbReference type="InParanoid" id="A0A1Y1XIA7"/>
<evidence type="ECO:0000256" key="1">
    <source>
        <dbReference type="HAMAP-Rule" id="MF_03046"/>
    </source>
</evidence>
<dbReference type="GO" id="GO:0000124">
    <property type="term" value="C:SAGA complex"/>
    <property type="evidence" value="ECO:0007669"/>
    <property type="project" value="UniProtKB-UniRule"/>
</dbReference>
<dbReference type="GO" id="GO:0070390">
    <property type="term" value="C:transcription export complex 2"/>
    <property type="evidence" value="ECO:0007669"/>
    <property type="project" value="UniProtKB-UniRule"/>
</dbReference>
<comment type="caution">
    <text evidence="2">The sequence shown here is derived from an EMBL/GenBank/DDBJ whole genome shotgun (WGS) entry which is preliminary data.</text>
</comment>
<comment type="subunit">
    <text evidence="1">Component of the nuclear pore complex (NPC)-associated TREX-2 complex (transcription and export complex 2), composed of at least SUS1, SAC3, THP1, SEM1, and CDC31. TREX-2 contains 2 SUS1 chains. The TREX-2 complex interacts with the nucleoporin NUP1. Component of the 1.8 MDa SAGA transcription coactivator-HAT complex. SAGA is built of 5 distinct domains with specialized functions. Within the SAGA complex, SUS1, SGF11, SGF73 and UBP8 form an additional subcomplex of SAGA called the DUB module (deubiquitination module). Interacts directly with THP1, SAC3, SGF11, and with the RNA polymerase II.</text>
</comment>
<dbReference type="GO" id="GO:0005654">
    <property type="term" value="C:nucleoplasm"/>
    <property type="evidence" value="ECO:0007669"/>
    <property type="project" value="UniProtKB-SubCell"/>
</dbReference>
<keyword evidence="1" id="KW-0804">Transcription</keyword>
<dbReference type="Proteomes" id="UP000193498">
    <property type="component" value="Unassembled WGS sequence"/>
</dbReference>
<dbReference type="PANTHER" id="PTHR12514">
    <property type="entry name" value="ENHANCER OF YELLOW 2 TRANSCRIPTION FACTOR"/>
    <property type="match status" value="1"/>
</dbReference>
<keyword evidence="1" id="KW-0811">Translocation</keyword>
<keyword evidence="1" id="KW-0805">Transcription regulation</keyword>
<dbReference type="GO" id="GO:0005643">
    <property type="term" value="C:nuclear pore"/>
    <property type="evidence" value="ECO:0007669"/>
    <property type="project" value="UniProtKB-UniRule"/>
</dbReference>
<reference evidence="2 3" key="1">
    <citation type="submission" date="2016-07" db="EMBL/GenBank/DDBJ databases">
        <title>Pervasive Adenine N6-methylation of Active Genes in Fungi.</title>
        <authorList>
            <consortium name="DOE Joint Genome Institute"/>
            <person name="Mondo S.J."/>
            <person name="Dannebaum R.O."/>
            <person name="Kuo R.C."/>
            <person name="Labutti K."/>
            <person name="Haridas S."/>
            <person name="Kuo A."/>
            <person name="Salamov A."/>
            <person name="Ahrendt S.R."/>
            <person name="Lipzen A."/>
            <person name="Sullivan W."/>
            <person name="Andreopoulos W.B."/>
            <person name="Clum A."/>
            <person name="Lindquist E."/>
            <person name="Daum C."/>
            <person name="Ramamoorthy G.K."/>
            <person name="Gryganskyi A."/>
            <person name="Culley D."/>
            <person name="Magnuson J.K."/>
            <person name="James T.Y."/>
            <person name="O'Malley M.A."/>
            <person name="Stajich J.E."/>
            <person name="Spatafora J.W."/>
            <person name="Visel A."/>
            <person name="Grigoriev I.V."/>
        </authorList>
    </citation>
    <scope>NUCLEOTIDE SEQUENCE [LARGE SCALE GENOMIC DNA]</scope>
    <source>
        <strain evidence="2 3">CBS 931.73</strain>
    </source>
</reference>
<protein>
    <recommendedName>
        <fullName evidence="1">Transcription and mRNA export factor SUS1</fullName>
    </recommendedName>
</protein>
<keyword evidence="1" id="KW-0539">Nucleus</keyword>
<dbReference type="HAMAP" id="MF_03046">
    <property type="entry name" value="ENY2_Sus1"/>
    <property type="match status" value="1"/>
</dbReference>
<comment type="function">
    <text evidence="1">Involved in mRNA export coupled transcription activation by association with both the TREX-2 and the SAGA complexes. At the promoters, SAGA is required for recruitment of the basal transcription machinery. It influences RNA polymerase II transcriptional activity through different activities such as TBP interaction and promoter selectivity, interaction with transcription activators, and chromatin modification through histone acetylation and deubiquitination. Within the SAGA complex, participates to a subcomplex required for deubiquitination of H2B and for the maintenance of steady-state H3 methylation levels. The TREX-2 complex functions in docking export-competent ribonucleoprotein particles (mRNPs) to the nuclear entrance of the nuclear pore complex (nuclear basket). TREX-2 participates in mRNA export and accurate chromatin positioning in the nucleus by tethering genes to the nuclear periphery. May also be involved in cytoplasmic mRNA decay by interaction with components of P-bodies.</text>
</comment>